<name>A0A9N9N3R1_9GLOM</name>
<dbReference type="InterPro" id="IPR035965">
    <property type="entry name" value="PAS-like_dom_sf"/>
</dbReference>
<dbReference type="Gene3D" id="3.30.450.20">
    <property type="entry name" value="PAS domain"/>
    <property type="match status" value="1"/>
</dbReference>
<comment type="caution">
    <text evidence="3">The sequence shown here is derived from an EMBL/GenBank/DDBJ whole genome shotgun (WGS) entry which is preliminary data.</text>
</comment>
<feature type="region of interest" description="Disordered" evidence="1">
    <location>
        <begin position="162"/>
        <end position="187"/>
    </location>
</feature>
<reference evidence="3" key="1">
    <citation type="submission" date="2021-06" db="EMBL/GenBank/DDBJ databases">
        <authorList>
            <person name="Kallberg Y."/>
            <person name="Tangrot J."/>
            <person name="Rosling A."/>
        </authorList>
    </citation>
    <scope>NUCLEOTIDE SEQUENCE</scope>
    <source>
        <strain evidence="3">CL551</strain>
    </source>
</reference>
<evidence type="ECO:0000313" key="4">
    <source>
        <dbReference type="Proteomes" id="UP000789342"/>
    </source>
</evidence>
<dbReference type="AlphaFoldDB" id="A0A9N9N3R1"/>
<gene>
    <name evidence="3" type="ORF">AMORRO_LOCUS12088</name>
</gene>
<dbReference type="SUPFAM" id="SSF55785">
    <property type="entry name" value="PYP-like sensor domain (PAS domain)"/>
    <property type="match status" value="1"/>
</dbReference>
<evidence type="ECO:0000259" key="2">
    <source>
        <dbReference type="PROSITE" id="PS50112"/>
    </source>
</evidence>
<organism evidence="3 4">
    <name type="scientific">Acaulospora morrowiae</name>
    <dbReference type="NCBI Taxonomy" id="94023"/>
    <lineage>
        <taxon>Eukaryota</taxon>
        <taxon>Fungi</taxon>
        <taxon>Fungi incertae sedis</taxon>
        <taxon>Mucoromycota</taxon>
        <taxon>Glomeromycotina</taxon>
        <taxon>Glomeromycetes</taxon>
        <taxon>Diversisporales</taxon>
        <taxon>Acaulosporaceae</taxon>
        <taxon>Acaulospora</taxon>
    </lineage>
</organism>
<dbReference type="PROSITE" id="PS50112">
    <property type="entry name" value="PAS"/>
    <property type="match status" value="1"/>
</dbReference>
<dbReference type="Proteomes" id="UP000789342">
    <property type="component" value="Unassembled WGS sequence"/>
</dbReference>
<dbReference type="OrthoDB" id="2162994at2759"/>
<proteinExistence type="predicted"/>
<sequence length="288" mass="32029">MPSETICFWSLLSIKDLSFIYISSWLAKALGPEQSLLLGTSFFDYVHPQDQDIAKRDLSDFVKKKTLTCSVTSVSAIRRKFQASAMNSPKPFQASNYPTTSTTTDDYIIMDVGMSVVSHDVVLACFHSESGKSRNGVINPCGETEFTNDELNRLSSLLHKHSSVESQKVQTPPATPHLDNQPLHDRTGEESGRIFQILDGHSRNLIFTWPSPNSGRRVLDTSTYNQEDFPRLLRDLALTSNGNNGLGSVDAQPNCLRPITDKRILLLTSGKYRQVESVVIPYGSIIFA</sequence>
<dbReference type="InterPro" id="IPR000014">
    <property type="entry name" value="PAS"/>
</dbReference>
<accession>A0A9N9N3R1</accession>
<evidence type="ECO:0000313" key="3">
    <source>
        <dbReference type="EMBL" id="CAG8700293.1"/>
    </source>
</evidence>
<dbReference type="EMBL" id="CAJVPV010016902">
    <property type="protein sequence ID" value="CAG8700293.1"/>
    <property type="molecule type" value="Genomic_DNA"/>
</dbReference>
<keyword evidence="4" id="KW-1185">Reference proteome</keyword>
<feature type="domain" description="PAS" evidence="2">
    <location>
        <begin position="19"/>
        <end position="65"/>
    </location>
</feature>
<evidence type="ECO:0000256" key="1">
    <source>
        <dbReference type="SAM" id="MobiDB-lite"/>
    </source>
</evidence>
<feature type="non-terminal residue" evidence="3">
    <location>
        <position position="1"/>
    </location>
</feature>
<protein>
    <submittedName>
        <fullName evidence="3">16361_t:CDS:1</fullName>
    </submittedName>
</protein>